<evidence type="ECO:0000313" key="2">
    <source>
        <dbReference type="EMBL" id="SVC76672.1"/>
    </source>
</evidence>
<sequence>MDIYQSELCDKYSLYANNKDLNGILSLYTDDAVMNGNAVDAIIGKEAIKSDIIKWFENADSIDHRATVISANVFGNKAFVYGRWELSQISKDGKKSNLKGNWMNHSEKIGNSWKMKIDLWNDAEFYDLRDQNMDYISIQDKSMLPENVSPEVYTVLVDNDYVKVLDVKFKSGQSDNMHHHNVFTGYVVNGGKMLNTYPDGTTRTMEIPNGMAVHRDFETVHQVKNIGDSDIHIILVEHKNIKPTSN</sequence>
<dbReference type="Pfam" id="PF12680">
    <property type="entry name" value="SnoaL_2"/>
    <property type="match status" value="1"/>
</dbReference>
<dbReference type="AlphaFoldDB" id="A0A382PX77"/>
<dbReference type="SUPFAM" id="SSF54427">
    <property type="entry name" value="NTF2-like"/>
    <property type="match status" value="1"/>
</dbReference>
<accession>A0A382PX77</accession>
<dbReference type="InterPro" id="IPR037401">
    <property type="entry name" value="SnoaL-like"/>
</dbReference>
<dbReference type="InterPro" id="IPR011051">
    <property type="entry name" value="RmlC_Cupin_sf"/>
</dbReference>
<evidence type="ECO:0000259" key="1">
    <source>
        <dbReference type="Pfam" id="PF12680"/>
    </source>
</evidence>
<name>A0A382PX77_9ZZZZ</name>
<protein>
    <recommendedName>
        <fullName evidence="1">SnoaL-like domain-containing protein</fullName>
    </recommendedName>
</protein>
<feature type="domain" description="SnoaL-like" evidence="1">
    <location>
        <begin position="17"/>
        <end position="98"/>
    </location>
</feature>
<gene>
    <name evidence="2" type="ORF">METZ01_LOCUS329526</name>
</gene>
<dbReference type="Gene3D" id="3.10.450.50">
    <property type="match status" value="1"/>
</dbReference>
<dbReference type="Gene3D" id="2.60.120.10">
    <property type="entry name" value="Jelly Rolls"/>
    <property type="match status" value="1"/>
</dbReference>
<organism evidence="2">
    <name type="scientific">marine metagenome</name>
    <dbReference type="NCBI Taxonomy" id="408172"/>
    <lineage>
        <taxon>unclassified sequences</taxon>
        <taxon>metagenomes</taxon>
        <taxon>ecological metagenomes</taxon>
    </lineage>
</organism>
<reference evidence="2" key="1">
    <citation type="submission" date="2018-05" db="EMBL/GenBank/DDBJ databases">
        <authorList>
            <person name="Lanie J.A."/>
            <person name="Ng W.-L."/>
            <person name="Kazmierczak K.M."/>
            <person name="Andrzejewski T.M."/>
            <person name="Davidsen T.M."/>
            <person name="Wayne K.J."/>
            <person name="Tettelin H."/>
            <person name="Glass J.I."/>
            <person name="Rusch D."/>
            <person name="Podicherti R."/>
            <person name="Tsui H.-C.T."/>
            <person name="Winkler M.E."/>
        </authorList>
    </citation>
    <scope>NUCLEOTIDE SEQUENCE</scope>
</reference>
<proteinExistence type="predicted"/>
<dbReference type="InterPro" id="IPR014710">
    <property type="entry name" value="RmlC-like_jellyroll"/>
</dbReference>
<dbReference type="SUPFAM" id="SSF51182">
    <property type="entry name" value="RmlC-like cupins"/>
    <property type="match status" value="1"/>
</dbReference>
<dbReference type="EMBL" id="UINC01109688">
    <property type="protein sequence ID" value="SVC76672.1"/>
    <property type="molecule type" value="Genomic_DNA"/>
</dbReference>
<dbReference type="InterPro" id="IPR032710">
    <property type="entry name" value="NTF2-like_dom_sf"/>
</dbReference>